<dbReference type="InterPro" id="IPR020449">
    <property type="entry name" value="Tscrpt_reg_AraC-type_HTH"/>
</dbReference>
<evidence type="ECO:0000256" key="7">
    <source>
        <dbReference type="ARBA" id="ARBA00023163"/>
    </source>
</evidence>
<protein>
    <submittedName>
        <fullName evidence="11">AraC family transcriptional regulator</fullName>
    </submittedName>
</protein>
<dbReference type="InterPro" id="IPR009057">
    <property type="entry name" value="Homeodomain-like_sf"/>
</dbReference>
<evidence type="ECO:0000259" key="9">
    <source>
        <dbReference type="PROSITE" id="PS01124"/>
    </source>
</evidence>
<reference evidence="11 12" key="1">
    <citation type="submission" date="2015-01" db="EMBL/GenBank/DDBJ databases">
        <title>Paenibacillus swuensis/DY6/whole genome sequencing.</title>
        <authorList>
            <person name="Kim M.K."/>
            <person name="Srinivasan S."/>
            <person name="Lee J.-J."/>
        </authorList>
    </citation>
    <scope>NUCLEOTIDE SEQUENCE [LARGE SCALE GENOMIC DNA]</scope>
    <source>
        <strain evidence="11 12">DY6</strain>
    </source>
</reference>
<evidence type="ECO:0000256" key="3">
    <source>
        <dbReference type="ARBA" id="ARBA00022553"/>
    </source>
</evidence>
<dbReference type="InterPro" id="IPR051552">
    <property type="entry name" value="HptR"/>
</dbReference>
<dbReference type="Gene3D" id="1.10.10.60">
    <property type="entry name" value="Homeodomain-like"/>
    <property type="match status" value="2"/>
</dbReference>
<evidence type="ECO:0000256" key="8">
    <source>
        <dbReference type="PROSITE-ProRule" id="PRU00169"/>
    </source>
</evidence>
<dbReference type="Pfam" id="PF00072">
    <property type="entry name" value="Response_reg"/>
    <property type="match status" value="1"/>
</dbReference>
<keyword evidence="6" id="KW-0238">DNA-binding</keyword>
<dbReference type="SMART" id="SM00342">
    <property type="entry name" value="HTH_ARAC"/>
    <property type="match status" value="1"/>
</dbReference>
<feature type="modified residue" description="4-aspartylphosphate" evidence="8">
    <location>
        <position position="56"/>
    </location>
</feature>
<dbReference type="KEGG" id="pswu:SY83_01080"/>
<dbReference type="STRING" id="1178515.SY83_01080"/>
<dbReference type="SUPFAM" id="SSF52172">
    <property type="entry name" value="CheY-like"/>
    <property type="match status" value="1"/>
</dbReference>
<keyword evidence="12" id="KW-1185">Reference proteome</keyword>
<keyword evidence="4" id="KW-0902">Two-component regulatory system</keyword>
<dbReference type="AlphaFoldDB" id="A0A172TDS7"/>
<evidence type="ECO:0000256" key="1">
    <source>
        <dbReference type="ARBA" id="ARBA00004496"/>
    </source>
</evidence>
<dbReference type="GO" id="GO:0005737">
    <property type="term" value="C:cytoplasm"/>
    <property type="evidence" value="ECO:0007669"/>
    <property type="project" value="UniProtKB-SubCell"/>
</dbReference>
<dbReference type="PANTHER" id="PTHR42713:SF3">
    <property type="entry name" value="TRANSCRIPTIONAL REGULATORY PROTEIN HPTR"/>
    <property type="match status" value="1"/>
</dbReference>
<dbReference type="Proteomes" id="UP000076927">
    <property type="component" value="Chromosome"/>
</dbReference>
<organism evidence="11 12">
    <name type="scientific">Paenibacillus swuensis</name>
    <dbReference type="NCBI Taxonomy" id="1178515"/>
    <lineage>
        <taxon>Bacteria</taxon>
        <taxon>Bacillati</taxon>
        <taxon>Bacillota</taxon>
        <taxon>Bacilli</taxon>
        <taxon>Bacillales</taxon>
        <taxon>Paenibacillaceae</taxon>
        <taxon>Paenibacillus</taxon>
    </lineage>
</organism>
<dbReference type="Pfam" id="PF12833">
    <property type="entry name" value="HTH_18"/>
    <property type="match status" value="1"/>
</dbReference>
<keyword evidence="2" id="KW-0963">Cytoplasm</keyword>
<gene>
    <name evidence="11" type="ORF">SY83_01080</name>
</gene>
<dbReference type="SMART" id="SM00448">
    <property type="entry name" value="REC"/>
    <property type="match status" value="1"/>
</dbReference>
<dbReference type="PROSITE" id="PS01124">
    <property type="entry name" value="HTH_ARAC_FAMILY_2"/>
    <property type="match status" value="1"/>
</dbReference>
<dbReference type="PATRIC" id="fig|1178515.4.peg.188"/>
<evidence type="ECO:0000313" key="11">
    <source>
        <dbReference type="EMBL" id="ANE45160.1"/>
    </source>
</evidence>
<proteinExistence type="predicted"/>
<evidence type="ECO:0000256" key="2">
    <source>
        <dbReference type="ARBA" id="ARBA00022490"/>
    </source>
</evidence>
<name>A0A172TDS7_9BACL</name>
<evidence type="ECO:0000259" key="10">
    <source>
        <dbReference type="PROSITE" id="PS50110"/>
    </source>
</evidence>
<dbReference type="RefSeq" id="WP_068603458.1">
    <property type="nucleotide sequence ID" value="NZ_CP011388.1"/>
</dbReference>
<feature type="domain" description="Response regulatory" evidence="10">
    <location>
        <begin position="3"/>
        <end position="121"/>
    </location>
</feature>
<dbReference type="PROSITE" id="PS50110">
    <property type="entry name" value="RESPONSE_REGULATORY"/>
    <property type="match status" value="1"/>
</dbReference>
<evidence type="ECO:0000313" key="12">
    <source>
        <dbReference type="Proteomes" id="UP000076927"/>
    </source>
</evidence>
<dbReference type="InterPro" id="IPR001789">
    <property type="entry name" value="Sig_transdc_resp-reg_receiver"/>
</dbReference>
<dbReference type="Gene3D" id="3.40.50.2300">
    <property type="match status" value="1"/>
</dbReference>
<dbReference type="InterPro" id="IPR018062">
    <property type="entry name" value="HTH_AraC-typ_CS"/>
</dbReference>
<evidence type="ECO:0000256" key="5">
    <source>
        <dbReference type="ARBA" id="ARBA00023015"/>
    </source>
</evidence>
<keyword evidence="5" id="KW-0805">Transcription regulation</keyword>
<dbReference type="SUPFAM" id="SSF46689">
    <property type="entry name" value="Homeodomain-like"/>
    <property type="match status" value="2"/>
</dbReference>
<sequence>MYKVLLIEDEIQIRSGLRTLVEDVASGFKVIGEAGNGKEALAILHKGAEPDVVITDIRMKEMNGIELIGRLRNDYPKLPVLIISGYSDFQYAQQAIRYGVAGYLLKPVDRMEFMQYFMALKAELDAHNPNFQTGEPQETQASGKENRYIIRRVKQLILDGLDHDLSLQSIADQVHLNHQYLSVLFKNETGQNFFDYVIECRMNKAKKLLKETNLKIYEVAEMSGYASSKHFMSVFKHAFGVTPTQYREQQIQ</sequence>
<dbReference type="PANTHER" id="PTHR42713">
    <property type="entry name" value="HISTIDINE KINASE-RELATED"/>
    <property type="match status" value="1"/>
</dbReference>
<evidence type="ECO:0000256" key="6">
    <source>
        <dbReference type="ARBA" id="ARBA00023125"/>
    </source>
</evidence>
<accession>A0A172TDS7</accession>
<feature type="domain" description="HTH araC/xylS-type" evidence="9">
    <location>
        <begin position="151"/>
        <end position="249"/>
    </location>
</feature>
<dbReference type="GO" id="GO:0000160">
    <property type="term" value="P:phosphorelay signal transduction system"/>
    <property type="evidence" value="ECO:0007669"/>
    <property type="project" value="UniProtKB-KW"/>
</dbReference>
<dbReference type="CDD" id="cd17536">
    <property type="entry name" value="REC_YesN-like"/>
    <property type="match status" value="1"/>
</dbReference>
<evidence type="ECO:0000256" key="4">
    <source>
        <dbReference type="ARBA" id="ARBA00023012"/>
    </source>
</evidence>
<dbReference type="GO" id="GO:0043565">
    <property type="term" value="F:sequence-specific DNA binding"/>
    <property type="evidence" value="ECO:0007669"/>
    <property type="project" value="InterPro"/>
</dbReference>
<dbReference type="GO" id="GO:0003700">
    <property type="term" value="F:DNA-binding transcription factor activity"/>
    <property type="evidence" value="ECO:0007669"/>
    <property type="project" value="InterPro"/>
</dbReference>
<dbReference type="InterPro" id="IPR018060">
    <property type="entry name" value="HTH_AraC"/>
</dbReference>
<dbReference type="OrthoDB" id="159632at2"/>
<keyword evidence="7" id="KW-0804">Transcription</keyword>
<comment type="subcellular location">
    <subcellularLocation>
        <location evidence="1">Cytoplasm</location>
    </subcellularLocation>
</comment>
<dbReference type="PRINTS" id="PR00032">
    <property type="entry name" value="HTHARAC"/>
</dbReference>
<dbReference type="EMBL" id="CP011388">
    <property type="protein sequence ID" value="ANE45160.1"/>
    <property type="molecule type" value="Genomic_DNA"/>
</dbReference>
<dbReference type="InterPro" id="IPR011006">
    <property type="entry name" value="CheY-like_superfamily"/>
</dbReference>
<dbReference type="PROSITE" id="PS00041">
    <property type="entry name" value="HTH_ARAC_FAMILY_1"/>
    <property type="match status" value="1"/>
</dbReference>
<keyword evidence="3 8" id="KW-0597">Phosphoprotein</keyword>